<dbReference type="InterPro" id="IPR001406">
    <property type="entry name" value="PsdUridine_synth_TruA"/>
</dbReference>
<dbReference type="EMBL" id="JADEZV010000001">
    <property type="protein sequence ID" value="MBE9390723.1"/>
    <property type="molecule type" value="Genomic_DNA"/>
</dbReference>
<dbReference type="AlphaFoldDB" id="A0A843A7F5"/>
<dbReference type="InterPro" id="IPR020103">
    <property type="entry name" value="PsdUridine_synth_cat_dom_sf"/>
</dbReference>
<dbReference type="Gene3D" id="3.30.70.580">
    <property type="entry name" value="Pseudouridine synthase I, catalytic domain, N-terminal subdomain"/>
    <property type="match status" value="1"/>
</dbReference>
<dbReference type="SUPFAM" id="SSF55120">
    <property type="entry name" value="Pseudouridine synthase"/>
    <property type="match status" value="1"/>
</dbReference>
<comment type="caution">
    <text evidence="2">The sequence shown here is derived from an EMBL/GenBank/DDBJ whole genome shotgun (WGS) entry which is preliminary data.</text>
</comment>
<dbReference type="RefSeq" id="WP_193803319.1">
    <property type="nucleotide sequence ID" value="NZ_JADEZV010000001.1"/>
</dbReference>
<gene>
    <name evidence="2" type="ORF">IOK49_01305</name>
</gene>
<evidence type="ECO:0000313" key="3">
    <source>
        <dbReference type="Proteomes" id="UP000652307"/>
    </source>
</evidence>
<dbReference type="GO" id="GO:0003723">
    <property type="term" value="F:RNA binding"/>
    <property type="evidence" value="ECO:0007669"/>
    <property type="project" value="InterPro"/>
</dbReference>
<dbReference type="GO" id="GO:0009982">
    <property type="term" value="F:pseudouridine synthase activity"/>
    <property type="evidence" value="ECO:0007669"/>
    <property type="project" value="InterPro"/>
</dbReference>
<protein>
    <submittedName>
        <fullName evidence="2">Uncharacterized protein</fullName>
    </submittedName>
</protein>
<accession>A0A843A7F5</accession>
<evidence type="ECO:0000313" key="2">
    <source>
        <dbReference type="EMBL" id="MBE9390723.1"/>
    </source>
</evidence>
<dbReference type="Proteomes" id="UP000652307">
    <property type="component" value="Unassembled WGS sequence"/>
</dbReference>
<reference evidence="2" key="1">
    <citation type="submission" date="2020-10" db="EMBL/GenBank/DDBJ databases">
        <title>Fervidococcus fontis strain 3639Fd - the first crenarchaeon capable of growth on lipids.</title>
        <authorList>
            <person name="Kochetkova T.V."/>
            <person name="Elcheninov A.G."/>
            <person name="Toschakov S.V."/>
            <person name="Kublanov I.V."/>
        </authorList>
    </citation>
    <scope>NUCLEOTIDE SEQUENCE</scope>
    <source>
        <strain evidence="2">3639Fd</strain>
    </source>
</reference>
<name>A0A843A7F5_9CREN</name>
<dbReference type="GO" id="GO:0031119">
    <property type="term" value="P:tRNA pseudouridine synthesis"/>
    <property type="evidence" value="ECO:0007669"/>
    <property type="project" value="TreeGrafter"/>
</dbReference>
<dbReference type="InterPro" id="IPR020094">
    <property type="entry name" value="TruA/RsuA/RluB/E/F_N"/>
</dbReference>
<proteinExistence type="predicted"/>
<dbReference type="PANTHER" id="PTHR11142">
    <property type="entry name" value="PSEUDOURIDYLATE SYNTHASE"/>
    <property type="match status" value="1"/>
</dbReference>
<evidence type="ECO:0000256" key="1">
    <source>
        <dbReference type="ARBA" id="ARBA00023235"/>
    </source>
</evidence>
<dbReference type="PANTHER" id="PTHR11142:SF0">
    <property type="entry name" value="TRNA PSEUDOURIDINE SYNTHASE-LIKE 1"/>
    <property type="match status" value="1"/>
</dbReference>
<sequence>MRRVLGFLVSYNGLLFYGYQRQPDKPTVESAIFSSFEKSGCMDGESLNFYSYGGRTDRGVSALGQIFTISPSPLCEIQDFIRELEKRSVRIWGIREGMPPQFHARHWALWRDYVYIFREEDISIDYKCSESIKKELHSRLDFSFLYKGSKIAENKRYMRRRILKFELEKEGEWTGMFVRGETYPFHFVRRLASFVRDYDCSRSFEENIQLWRVSEADPENLILFRVKIPYQFKRTIPLENIAEELFKSLFKTTESDLPSFLKSFLSLSWPESY</sequence>
<organism evidence="2 3">
    <name type="scientific">Fervidicoccus fontis</name>
    <dbReference type="NCBI Taxonomy" id="683846"/>
    <lineage>
        <taxon>Archaea</taxon>
        <taxon>Thermoproteota</taxon>
        <taxon>Thermoprotei</taxon>
        <taxon>Fervidicoccales</taxon>
        <taxon>Fervidicoccaceae</taxon>
        <taxon>Fervidicoccus</taxon>
    </lineage>
</organism>
<keyword evidence="1" id="KW-0413">Isomerase</keyword>